<comment type="caution">
    <text evidence="1">The sequence shown here is derived from an EMBL/GenBank/DDBJ whole genome shotgun (WGS) entry which is preliminary data.</text>
</comment>
<dbReference type="RefSeq" id="WP_109615857.1">
    <property type="nucleotide sequence ID" value="NZ_QGDO01000001.1"/>
</dbReference>
<reference evidence="1 2" key="1">
    <citation type="submission" date="2018-03" db="EMBL/GenBank/DDBJ databases">
        <title>Genomic Encyclopedia of Archaeal and Bacterial Type Strains, Phase II (KMG-II): from individual species to whole genera.</title>
        <authorList>
            <person name="Goeker M."/>
        </authorList>
    </citation>
    <scope>NUCLEOTIDE SEQUENCE [LARGE SCALE GENOMIC DNA]</scope>
    <source>
        <strain evidence="1 2">DSM 28229</strain>
    </source>
</reference>
<evidence type="ECO:0000313" key="2">
    <source>
        <dbReference type="Proteomes" id="UP000245535"/>
    </source>
</evidence>
<protein>
    <submittedName>
        <fullName evidence="1">Uncharacterized protein DUF1792</fullName>
    </submittedName>
</protein>
<dbReference type="OrthoDB" id="796510at2"/>
<evidence type="ECO:0000313" key="1">
    <source>
        <dbReference type="EMBL" id="PWJ44359.1"/>
    </source>
</evidence>
<dbReference type="EMBL" id="QGDO01000001">
    <property type="protein sequence ID" value="PWJ44359.1"/>
    <property type="molecule type" value="Genomic_DNA"/>
</dbReference>
<sequence length="293" mass="34119">MTLKYLIKSFSEDTEYQNAELKIKSCEESLYYLKKRLDSSSRVFFSRFGDGEFLLMMGESTRNHIGSPAYKKELLEAFKIDNPDYLIAAPFHPPLEKSISKGVYEPFGANKKIESFISEEFNFNEKKVFENHFFFSTLTVFQPKKIKSFLDKYIRPKKKMFIGGVPKSSAEKLYGKIDIYVETPRKNAYSTIDDWWPSVEKNVKEVDLIITSAGAASNVVAKRLWNQGYNKHVLDLGSVIDAIDRKTSRTWIRLKGHSVFKLLDKKDRPEFSKTEKTKFLAKDIKFFLRKQFI</sequence>
<keyword evidence="2" id="KW-1185">Reference proteome</keyword>
<dbReference type="AlphaFoldDB" id="A0A315ZGR6"/>
<gene>
    <name evidence="1" type="ORF">BC781_101709</name>
</gene>
<organism evidence="1 2">
    <name type="scientific">Sediminitomix flava</name>
    <dbReference type="NCBI Taxonomy" id="379075"/>
    <lineage>
        <taxon>Bacteria</taxon>
        <taxon>Pseudomonadati</taxon>
        <taxon>Bacteroidota</taxon>
        <taxon>Cytophagia</taxon>
        <taxon>Cytophagales</taxon>
        <taxon>Flammeovirgaceae</taxon>
        <taxon>Sediminitomix</taxon>
    </lineage>
</organism>
<dbReference type="Proteomes" id="UP000245535">
    <property type="component" value="Unassembled WGS sequence"/>
</dbReference>
<accession>A0A315ZGR6</accession>
<name>A0A315ZGR6_SEDFL</name>
<proteinExistence type="predicted"/>